<feature type="domain" description="RNA polymerase sigma factor 70 region 4 type 2" evidence="6">
    <location>
        <begin position="164"/>
        <end position="216"/>
    </location>
</feature>
<dbReference type="Gene3D" id="1.10.1740.10">
    <property type="match status" value="1"/>
</dbReference>
<organism evidence="7 8">
    <name type="scientific">Paenibacillus odorifer</name>
    <dbReference type="NCBI Taxonomy" id="189426"/>
    <lineage>
        <taxon>Bacteria</taxon>
        <taxon>Bacillati</taxon>
        <taxon>Bacillota</taxon>
        <taxon>Bacilli</taxon>
        <taxon>Bacillales</taxon>
        <taxon>Paenibacillaceae</taxon>
        <taxon>Paenibacillus</taxon>
    </lineage>
</organism>
<dbReference type="InterPro" id="IPR013325">
    <property type="entry name" value="RNA_pol_sigma_r2"/>
</dbReference>
<evidence type="ECO:0000256" key="1">
    <source>
        <dbReference type="ARBA" id="ARBA00010641"/>
    </source>
</evidence>
<keyword evidence="4" id="KW-0804">Transcription</keyword>
<dbReference type="PANTHER" id="PTHR43133:SF25">
    <property type="entry name" value="RNA POLYMERASE SIGMA FACTOR RFAY-RELATED"/>
    <property type="match status" value="1"/>
</dbReference>
<reference evidence="7 8" key="1">
    <citation type="submission" date="2017-06" db="EMBL/GenBank/DDBJ databases">
        <title>Complete genome sequence of Paenibacillus odorifer CBA7130.</title>
        <authorList>
            <person name="Nam Y.-D."/>
            <person name="Kang J."/>
            <person name="Chung W.-H."/>
        </authorList>
    </citation>
    <scope>NUCLEOTIDE SEQUENCE [LARGE SCALE GENOMIC DNA]</scope>
    <source>
        <strain evidence="7 8">CBA7130</strain>
    </source>
</reference>
<gene>
    <name evidence="7" type="ORF">CD191_07065</name>
</gene>
<evidence type="ECO:0000313" key="8">
    <source>
        <dbReference type="Proteomes" id="UP000249163"/>
    </source>
</evidence>
<dbReference type="GO" id="GO:0003677">
    <property type="term" value="F:DNA binding"/>
    <property type="evidence" value="ECO:0007669"/>
    <property type="project" value="InterPro"/>
</dbReference>
<evidence type="ECO:0000259" key="5">
    <source>
        <dbReference type="Pfam" id="PF04542"/>
    </source>
</evidence>
<dbReference type="Pfam" id="PF04542">
    <property type="entry name" value="Sigma70_r2"/>
    <property type="match status" value="1"/>
</dbReference>
<dbReference type="InterPro" id="IPR007627">
    <property type="entry name" value="RNA_pol_sigma70_r2"/>
</dbReference>
<dbReference type="Pfam" id="PF08281">
    <property type="entry name" value="Sigma70_r4_2"/>
    <property type="match status" value="1"/>
</dbReference>
<dbReference type="InterPro" id="IPR013324">
    <property type="entry name" value="RNA_pol_sigma_r3/r4-like"/>
</dbReference>
<keyword evidence="2" id="KW-0805">Transcription regulation</keyword>
<dbReference type="CDD" id="cd06171">
    <property type="entry name" value="Sigma70_r4"/>
    <property type="match status" value="1"/>
</dbReference>
<dbReference type="Gene3D" id="1.10.10.10">
    <property type="entry name" value="Winged helix-like DNA-binding domain superfamily/Winged helix DNA-binding domain"/>
    <property type="match status" value="1"/>
</dbReference>
<dbReference type="InterPro" id="IPR036388">
    <property type="entry name" value="WH-like_DNA-bd_sf"/>
</dbReference>
<feature type="domain" description="RNA polymerase sigma-70 region 2" evidence="5">
    <location>
        <begin position="66"/>
        <end position="128"/>
    </location>
</feature>
<name>A0AAD0KG19_9BACL</name>
<protein>
    <submittedName>
        <fullName evidence="7">RNA polymerase subunit sigma-24</fullName>
    </submittedName>
</protein>
<accession>A0AAD0KG19</accession>
<evidence type="ECO:0000256" key="4">
    <source>
        <dbReference type="ARBA" id="ARBA00023163"/>
    </source>
</evidence>
<dbReference type="SUPFAM" id="SSF88659">
    <property type="entry name" value="Sigma3 and sigma4 domains of RNA polymerase sigma factors"/>
    <property type="match status" value="1"/>
</dbReference>
<evidence type="ECO:0000256" key="2">
    <source>
        <dbReference type="ARBA" id="ARBA00023015"/>
    </source>
</evidence>
<evidence type="ECO:0000259" key="6">
    <source>
        <dbReference type="Pfam" id="PF08281"/>
    </source>
</evidence>
<evidence type="ECO:0000256" key="3">
    <source>
        <dbReference type="ARBA" id="ARBA00023082"/>
    </source>
</evidence>
<dbReference type="SUPFAM" id="SSF88946">
    <property type="entry name" value="Sigma2 domain of RNA polymerase sigma factors"/>
    <property type="match status" value="1"/>
</dbReference>
<dbReference type="PANTHER" id="PTHR43133">
    <property type="entry name" value="RNA POLYMERASE ECF-TYPE SIGMA FACTO"/>
    <property type="match status" value="1"/>
</dbReference>
<evidence type="ECO:0000313" key="7">
    <source>
        <dbReference type="EMBL" id="AWV32392.1"/>
    </source>
</evidence>
<dbReference type="AlphaFoldDB" id="A0AAD0KG19"/>
<keyword evidence="3" id="KW-0731">Sigma factor</keyword>
<dbReference type="InterPro" id="IPR013249">
    <property type="entry name" value="RNA_pol_sigma70_r4_t2"/>
</dbReference>
<dbReference type="EMBL" id="CP021965">
    <property type="protein sequence ID" value="AWV32392.1"/>
    <property type="molecule type" value="Genomic_DNA"/>
</dbReference>
<dbReference type="InterPro" id="IPR014284">
    <property type="entry name" value="RNA_pol_sigma-70_dom"/>
</dbReference>
<comment type="similarity">
    <text evidence="1">Belongs to the sigma-70 factor family. ECF subfamily.</text>
</comment>
<dbReference type="GO" id="GO:0016987">
    <property type="term" value="F:sigma factor activity"/>
    <property type="evidence" value="ECO:0007669"/>
    <property type="project" value="UniProtKB-KW"/>
</dbReference>
<dbReference type="GO" id="GO:0006352">
    <property type="term" value="P:DNA-templated transcription initiation"/>
    <property type="evidence" value="ECO:0007669"/>
    <property type="project" value="InterPro"/>
</dbReference>
<proteinExistence type="inferred from homology"/>
<sequence>MICGSWNTAFLLYASIGERQRLARVQAIVLSEKGGSQVNSRAVVTDEQLLEQYKQGNTAVLELFVYRYHQTIYAYLYRMTSKRQLAEDLVQECFVRVFTALQDGRLPERFRPWIYRIATNLCRDVWKSGAYRYEVAAKDTGVYDAADGGKDTVASFLDKQYEREAVIAALGALPEEERQIVILRFYEELKLDEIAELLELPLGTVKSKLYRAFRRLDHTLQKGEDQDELHIRSR</sequence>
<dbReference type="NCBIfam" id="TIGR02937">
    <property type="entry name" value="sigma70-ECF"/>
    <property type="match status" value="1"/>
</dbReference>
<dbReference type="Proteomes" id="UP000249163">
    <property type="component" value="Chromosome"/>
</dbReference>
<dbReference type="InterPro" id="IPR039425">
    <property type="entry name" value="RNA_pol_sigma-70-like"/>
</dbReference>